<evidence type="ECO:0000256" key="8">
    <source>
        <dbReference type="ARBA" id="ARBA00022859"/>
    </source>
</evidence>
<evidence type="ECO:0000256" key="15">
    <source>
        <dbReference type="SAM" id="Phobius"/>
    </source>
</evidence>
<dbReference type="OrthoDB" id="1421090at2759"/>
<dbReference type="Ensembl" id="ENSSFOT00015034948.2">
    <property type="protein sequence ID" value="ENSSFOP00015034568.1"/>
    <property type="gene ID" value="ENSSFOG00015022011.2"/>
</dbReference>
<evidence type="ECO:0000256" key="14">
    <source>
        <dbReference type="SAM" id="MobiDB-lite"/>
    </source>
</evidence>
<dbReference type="SMART" id="SM00369">
    <property type="entry name" value="LRR_TYP"/>
    <property type="match status" value="18"/>
</dbReference>
<name>A0A8C9SJE6_SCLFO</name>
<evidence type="ECO:0000256" key="3">
    <source>
        <dbReference type="ARBA" id="ARBA00022588"/>
    </source>
</evidence>
<dbReference type="InterPro" id="IPR035897">
    <property type="entry name" value="Toll_tir_struct_dom_sf"/>
</dbReference>
<evidence type="ECO:0000256" key="4">
    <source>
        <dbReference type="ARBA" id="ARBA00022614"/>
    </source>
</evidence>
<dbReference type="Gene3D" id="3.80.10.10">
    <property type="entry name" value="Ribonuclease Inhibitor"/>
    <property type="match status" value="5"/>
</dbReference>
<evidence type="ECO:0000256" key="10">
    <source>
        <dbReference type="ARBA" id="ARBA00023136"/>
    </source>
</evidence>
<keyword evidence="8" id="KW-0391">Immunity</keyword>
<dbReference type="PANTHER" id="PTHR24365:SF545">
    <property type="entry name" value="TOLL-LIKE RECEPTOR 12"/>
    <property type="match status" value="1"/>
</dbReference>
<evidence type="ECO:0000259" key="17">
    <source>
        <dbReference type="PROSITE" id="PS50104"/>
    </source>
</evidence>
<dbReference type="GeneID" id="108922195"/>
<keyword evidence="9 15" id="KW-1133">Transmembrane helix</keyword>
<dbReference type="FunFam" id="3.40.50.10140:FF:000001">
    <property type="entry name" value="Toll-like receptor 2"/>
    <property type="match status" value="1"/>
</dbReference>
<evidence type="ECO:0000313" key="18">
    <source>
        <dbReference type="Ensembl" id="ENSSFOP00015034568.1"/>
    </source>
</evidence>
<dbReference type="PROSITE" id="PS50104">
    <property type="entry name" value="TIR"/>
    <property type="match status" value="1"/>
</dbReference>
<feature type="transmembrane region" description="Helical" evidence="15">
    <location>
        <begin position="738"/>
        <end position="761"/>
    </location>
</feature>
<dbReference type="InterPro" id="IPR001611">
    <property type="entry name" value="Leu-rich_rpt"/>
</dbReference>
<dbReference type="InterPro" id="IPR003591">
    <property type="entry name" value="Leu-rich_rpt_typical-subtyp"/>
</dbReference>
<comment type="similarity">
    <text evidence="2">Belongs to the Toll-like receptor family.</text>
</comment>
<dbReference type="PANTHER" id="PTHR24365">
    <property type="entry name" value="TOLL-LIKE RECEPTOR"/>
    <property type="match status" value="1"/>
</dbReference>
<evidence type="ECO:0000256" key="1">
    <source>
        <dbReference type="ARBA" id="ARBA00004479"/>
    </source>
</evidence>
<feature type="compositionally biased region" description="Basic and acidic residues" evidence="14">
    <location>
        <begin position="946"/>
        <end position="957"/>
    </location>
</feature>
<dbReference type="SMART" id="SM00255">
    <property type="entry name" value="TIR"/>
    <property type="match status" value="1"/>
</dbReference>
<feature type="domain" description="TIR" evidence="17">
    <location>
        <begin position="792"/>
        <end position="939"/>
    </location>
</feature>
<evidence type="ECO:0000256" key="12">
    <source>
        <dbReference type="ARBA" id="ARBA00023180"/>
    </source>
</evidence>
<keyword evidence="19" id="KW-1185">Reference proteome</keyword>
<dbReference type="InterPro" id="IPR032675">
    <property type="entry name" value="LRR_dom_sf"/>
</dbReference>
<keyword evidence="13" id="KW-0395">Inflammatory response</keyword>
<gene>
    <name evidence="18" type="primary">tlr21</name>
</gene>
<dbReference type="GO" id="GO:0006954">
    <property type="term" value="P:inflammatory response"/>
    <property type="evidence" value="ECO:0007669"/>
    <property type="project" value="UniProtKB-KW"/>
</dbReference>
<keyword evidence="6 16" id="KW-0732">Signal</keyword>
<evidence type="ECO:0000256" key="6">
    <source>
        <dbReference type="ARBA" id="ARBA00022729"/>
    </source>
</evidence>
<evidence type="ECO:0000256" key="16">
    <source>
        <dbReference type="SAM" id="SignalP"/>
    </source>
</evidence>
<evidence type="ECO:0000256" key="2">
    <source>
        <dbReference type="ARBA" id="ARBA00009634"/>
    </source>
</evidence>
<dbReference type="InterPro" id="IPR000157">
    <property type="entry name" value="TIR_dom"/>
</dbReference>
<dbReference type="GO" id="GO:0005886">
    <property type="term" value="C:plasma membrane"/>
    <property type="evidence" value="ECO:0007669"/>
    <property type="project" value="TreeGrafter"/>
</dbReference>
<feature type="signal peptide" evidence="16">
    <location>
        <begin position="1"/>
        <end position="26"/>
    </location>
</feature>
<proteinExistence type="inferred from homology"/>
<evidence type="ECO:0000256" key="11">
    <source>
        <dbReference type="ARBA" id="ARBA00023170"/>
    </source>
</evidence>
<dbReference type="CTD" id="402884"/>
<evidence type="ECO:0000256" key="13">
    <source>
        <dbReference type="ARBA" id="ARBA00023198"/>
    </source>
</evidence>
<sequence>MARAKSIALALVVVLCQLILLTAGYAFRNCIEDPVQRKTFSCIYRRQSNISALVGDLPFWAETLNLSNNYLHTLPPHSFPHLHQLRILRIDHNHLQIINAFAFYNLGQLETLNLSSNEINHLPSSAFSGLLNLTELILSRNVLETLSLDIFSGLPILNFLSLQGNHLDNFSQIAASVAHLHRLNKLDLSSNYLQSLQHSSSLPQSLTILYLCKNWLVKLACEPNLLSSVKLLDLSYNKKLQSAALQGLNLKNITYVRLRYTRVSPDNLLSLTNVNPGHIDFSGMSLSNKFKLEELCKLLKSRKKKLHKLILQSNEIQNLENVTFSNCPIITGAVDLSHNRLKSTDCLYFLKGQNYLTDIIVEHNVLTSLMSCQKLNFSFPKLTRLSYRYNRILYIRPFAFKQTVRIQTLNLNINNIAYMDHKALRGLNHLTTLRLDNNLLTDIYEDSFEDLYNLQILNLRNNRISVIFSKTFHNLNHLRILDLGGNKISQFQHWAFFGLNNLTNLYLDHNHLKEIESRHFGPLQATLQVLDLQQNLIRYLPNSTRSPFQNLTKLKDLKLGGQIPSGMKLLPHGFFHGLNSLKSLYFTNNQISSFQTDAFDDLTSLEFLSLDNSGIGMVQLHPGTLKNLRKLKRLSAENMGIESVSADVFGNLTELQVLQLPHNAIRTVDQALLNHLPNLRYLDLHECPISCTCSNTWLQNWTKINYNVQIVYLYNLDCPDLPGSKFYNFDIEVCYLDLGLYLFVSTSAIIFIFSVLPLLYVKLYWNLKYSYYVFRSWFGERWRKLHDEEEQCKYDAFISYNSVDEQWVLDQLVPNLEGKETSLRLCLHHRDFEPGRDIVDNIVNAVYGSRKTLCIVSQHYLRSEWCSLEIQLASYRLFHELRDVLLLVFLEPIPESQLSAYHRMRKVMLKKTYLQWPGPDCSDPTRAQELFWNQLRRALGSSNSSPHREDEKGEWSKENNFANQQVKDDTLYYLMP</sequence>
<comment type="subcellular location">
    <subcellularLocation>
        <location evidence="1">Membrane</location>
        <topology evidence="1">Single-pass type I membrane protein</topology>
    </subcellularLocation>
</comment>
<dbReference type="GO" id="GO:0002224">
    <property type="term" value="P:toll-like receptor signaling pathway"/>
    <property type="evidence" value="ECO:0007669"/>
    <property type="project" value="Ensembl"/>
</dbReference>
<dbReference type="GeneTree" id="ENSGT00940000163576"/>
<feature type="region of interest" description="Disordered" evidence="14">
    <location>
        <begin position="940"/>
        <end position="960"/>
    </location>
</feature>
<dbReference type="Gene3D" id="3.40.50.10140">
    <property type="entry name" value="Toll/interleukin-1 receptor homology (TIR) domain"/>
    <property type="match status" value="1"/>
</dbReference>
<dbReference type="RefSeq" id="XP_018587684.1">
    <property type="nucleotide sequence ID" value="XM_018732168.1"/>
</dbReference>
<keyword evidence="12" id="KW-0325">Glycoprotein</keyword>
<dbReference type="Proteomes" id="UP000694397">
    <property type="component" value="Chromosome 18"/>
</dbReference>
<dbReference type="PROSITE" id="PS51450">
    <property type="entry name" value="LRR"/>
    <property type="match status" value="7"/>
</dbReference>
<feature type="chain" id="PRO_5034140802" evidence="16">
    <location>
        <begin position="27"/>
        <end position="976"/>
    </location>
</feature>
<dbReference type="Pfam" id="PF13855">
    <property type="entry name" value="LRR_8"/>
    <property type="match status" value="5"/>
</dbReference>
<dbReference type="SUPFAM" id="SSF52058">
    <property type="entry name" value="L domain-like"/>
    <property type="match status" value="2"/>
</dbReference>
<dbReference type="SMART" id="SM00365">
    <property type="entry name" value="LRR_SD22"/>
    <property type="match status" value="9"/>
</dbReference>
<dbReference type="FunFam" id="3.80.10.10:FF:001164">
    <property type="entry name" value="GH01279p"/>
    <property type="match status" value="1"/>
</dbReference>
<reference evidence="18" key="3">
    <citation type="submission" date="2025-09" db="UniProtKB">
        <authorList>
            <consortium name="Ensembl"/>
        </authorList>
    </citation>
    <scope>IDENTIFICATION</scope>
</reference>
<reference evidence="18" key="2">
    <citation type="submission" date="2025-08" db="UniProtKB">
        <authorList>
            <consortium name="Ensembl"/>
        </authorList>
    </citation>
    <scope>IDENTIFICATION</scope>
</reference>
<evidence type="ECO:0000313" key="19">
    <source>
        <dbReference type="Proteomes" id="UP000694397"/>
    </source>
</evidence>
<protein>
    <submittedName>
        <fullName evidence="18">Toll-like receptor 21</fullName>
    </submittedName>
</protein>
<keyword evidence="5 15" id="KW-0812">Transmembrane</keyword>
<keyword evidence="10 15" id="KW-0472">Membrane</keyword>
<dbReference type="GO" id="GO:0019731">
    <property type="term" value="P:antibacterial humoral response"/>
    <property type="evidence" value="ECO:0007669"/>
    <property type="project" value="Ensembl"/>
</dbReference>
<evidence type="ECO:0000256" key="7">
    <source>
        <dbReference type="ARBA" id="ARBA00022737"/>
    </source>
</evidence>
<keyword evidence="4" id="KW-0433">Leucine-rich repeat</keyword>
<dbReference type="SUPFAM" id="SSF52200">
    <property type="entry name" value="Toll/Interleukin receptor TIR domain"/>
    <property type="match status" value="1"/>
</dbReference>
<dbReference type="Pfam" id="PF01582">
    <property type="entry name" value="TIR"/>
    <property type="match status" value="1"/>
</dbReference>
<accession>A0A8C9SJE6</accession>
<keyword evidence="11" id="KW-0675">Receptor</keyword>
<reference evidence="18 19" key="1">
    <citation type="submission" date="2019-04" db="EMBL/GenBank/DDBJ databases">
        <authorList>
            <consortium name="Wellcome Sanger Institute Data Sharing"/>
        </authorList>
    </citation>
    <scope>NUCLEOTIDE SEQUENCE [LARGE SCALE GENOMIC DNA]</scope>
</reference>
<dbReference type="AlphaFoldDB" id="A0A8C9SJE6"/>
<keyword evidence="7" id="KW-0677">Repeat</keyword>
<evidence type="ECO:0000256" key="5">
    <source>
        <dbReference type="ARBA" id="ARBA00022692"/>
    </source>
</evidence>
<dbReference type="KEGG" id="sfm:108922195"/>
<dbReference type="Pfam" id="PF00560">
    <property type="entry name" value="LRR_1"/>
    <property type="match status" value="1"/>
</dbReference>
<dbReference type="GO" id="GO:0005783">
    <property type="term" value="C:endoplasmic reticulum"/>
    <property type="evidence" value="ECO:0007669"/>
    <property type="project" value="Ensembl"/>
</dbReference>
<keyword evidence="3" id="KW-0399">Innate immunity</keyword>
<dbReference type="GO" id="GO:0038023">
    <property type="term" value="F:signaling receptor activity"/>
    <property type="evidence" value="ECO:0007669"/>
    <property type="project" value="TreeGrafter"/>
</dbReference>
<evidence type="ECO:0000256" key="9">
    <source>
        <dbReference type="ARBA" id="ARBA00022989"/>
    </source>
</evidence>
<dbReference type="GO" id="GO:0045087">
    <property type="term" value="P:innate immune response"/>
    <property type="evidence" value="ECO:0007669"/>
    <property type="project" value="UniProtKB-KW"/>
</dbReference>
<organism evidence="18 19">
    <name type="scientific">Scleropages formosus</name>
    <name type="common">Asian bonytongue</name>
    <name type="synonym">Osteoglossum formosum</name>
    <dbReference type="NCBI Taxonomy" id="113540"/>
    <lineage>
        <taxon>Eukaryota</taxon>
        <taxon>Metazoa</taxon>
        <taxon>Chordata</taxon>
        <taxon>Craniata</taxon>
        <taxon>Vertebrata</taxon>
        <taxon>Euteleostomi</taxon>
        <taxon>Actinopterygii</taxon>
        <taxon>Neopterygii</taxon>
        <taxon>Teleostei</taxon>
        <taxon>Osteoglossocephala</taxon>
        <taxon>Osteoglossomorpha</taxon>
        <taxon>Osteoglossiformes</taxon>
        <taxon>Osteoglossidae</taxon>
        <taxon>Scleropages</taxon>
    </lineage>
</organism>